<protein>
    <recommendedName>
        <fullName evidence="4">Integral membrane protein</fullName>
    </recommendedName>
</protein>
<evidence type="ECO:0000256" key="1">
    <source>
        <dbReference type="SAM" id="Phobius"/>
    </source>
</evidence>
<dbReference type="EMBL" id="JACHML010000001">
    <property type="protein sequence ID" value="MBB6392914.1"/>
    <property type="molecule type" value="Genomic_DNA"/>
</dbReference>
<feature type="transmembrane region" description="Helical" evidence="1">
    <location>
        <begin position="42"/>
        <end position="61"/>
    </location>
</feature>
<keyword evidence="3" id="KW-1185">Reference proteome</keyword>
<name>A0A7X0KWA1_9MICO</name>
<sequence length="120" mass="11650">MRAIAVVLWFAAAVGSFGLVWMGVYRVAAADGPGACVASDGPWLLAGVLAGVLLAGGAAALGSGWVAVGVAIPGLGTVALELAFACSFVPQLALPVLCLVGAGAAAVAGYAILRERGSAR</sequence>
<keyword evidence="1" id="KW-0812">Transmembrane</keyword>
<dbReference type="AlphaFoldDB" id="A0A7X0KWA1"/>
<feature type="transmembrane region" description="Helical" evidence="1">
    <location>
        <begin position="66"/>
        <end position="86"/>
    </location>
</feature>
<comment type="caution">
    <text evidence="2">The sequence shown here is derived from an EMBL/GenBank/DDBJ whole genome shotgun (WGS) entry which is preliminary data.</text>
</comment>
<evidence type="ECO:0008006" key="4">
    <source>
        <dbReference type="Google" id="ProtNLM"/>
    </source>
</evidence>
<reference evidence="2 3" key="1">
    <citation type="submission" date="2020-08" db="EMBL/GenBank/DDBJ databases">
        <title>Sequencing the genomes of 1000 actinobacteria strains.</title>
        <authorList>
            <person name="Klenk H.-P."/>
        </authorList>
    </citation>
    <scope>NUCLEOTIDE SEQUENCE [LARGE SCALE GENOMIC DNA]</scope>
    <source>
        <strain evidence="2 3">DSM 12511</strain>
    </source>
</reference>
<gene>
    <name evidence="2" type="ORF">HD594_003227</name>
</gene>
<keyword evidence="1" id="KW-0472">Membrane</keyword>
<evidence type="ECO:0000313" key="2">
    <source>
        <dbReference type="EMBL" id="MBB6392914.1"/>
    </source>
</evidence>
<evidence type="ECO:0000313" key="3">
    <source>
        <dbReference type="Proteomes" id="UP000537775"/>
    </source>
</evidence>
<dbReference type="RefSeq" id="WP_184752078.1">
    <property type="nucleotide sequence ID" value="NZ_BAAAJR010000001.1"/>
</dbReference>
<proteinExistence type="predicted"/>
<feature type="transmembrane region" description="Helical" evidence="1">
    <location>
        <begin position="92"/>
        <end position="113"/>
    </location>
</feature>
<dbReference type="Proteomes" id="UP000537775">
    <property type="component" value="Unassembled WGS sequence"/>
</dbReference>
<organism evidence="2 3">
    <name type="scientific">Microbacterium thalassium</name>
    <dbReference type="NCBI Taxonomy" id="362649"/>
    <lineage>
        <taxon>Bacteria</taxon>
        <taxon>Bacillati</taxon>
        <taxon>Actinomycetota</taxon>
        <taxon>Actinomycetes</taxon>
        <taxon>Micrococcales</taxon>
        <taxon>Microbacteriaceae</taxon>
        <taxon>Microbacterium</taxon>
    </lineage>
</organism>
<accession>A0A7X0KWA1</accession>
<keyword evidence="1" id="KW-1133">Transmembrane helix</keyword>